<reference evidence="2 3" key="1">
    <citation type="submission" date="2019-02" db="EMBL/GenBank/DDBJ databases">
        <title>Draft Genome Sequence of the Prevotella sp. BCRC 81118, Isolated from Human Feces.</title>
        <authorList>
            <person name="Huang C.-H."/>
        </authorList>
    </citation>
    <scope>NUCLEOTIDE SEQUENCE [LARGE SCALE GENOMIC DNA]</scope>
    <source>
        <strain evidence="2 3">BCRC 81118</strain>
    </source>
</reference>
<name>A0A4Y8VER8_9BACT</name>
<comment type="caution">
    <text evidence="2">The sequence shown here is derived from an EMBL/GenBank/DDBJ whole genome shotgun (WGS) entry which is preliminary data.</text>
</comment>
<proteinExistence type="predicted"/>
<organism evidence="2 3">
    <name type="scientific">Segatella hominis</name>
    <dbReference type="NCBI Taxonomy" id="2518605"/>
    <lineage>
        <taxon>Bacteria</taxon>
        <taxon>Pseudomonadati</taxon>
        <taxon>Bacteroidota</taxon>
        <taxon>Bacteroidia</taxon>
        <taxon>Bacteroidales</taxon>
        <taxon>Prevotellaceae</taxon>
        <taxon>Segatella</taxon>
    </lineage>
</organism>
<dbReference type="Proteomes" id="UP000297872">
    <property type="component" value="Unassembled WGS sequence"/>
</dbReference>
<keyword evidence="3" id="KW-1185">Reference proteome</keyword>
<dbReference type="EMBL" id="SGVY01000036">
    <property type="protein sequence ID" value="TFH77823.1"/>
    <property type="molecule type" value="Genomic_DNA"/>
</dbReference>
<evidence type="ECO:0000313" key="3">
    <source>
        <dbReference type="Proteomes" id="UP000297872"/>
    </source>
</evidence>
<dbReference type="RefSeq" id="WP_134844041.1">
    <property type="nucleotide sequence ID" value="NZ_SGVY01000036.1"/>
</dbReference>
<sequence>MAKRLTDNINSLYFEAANRMTSKKARRKIVAYVESYDDVFFWRSVLGKFEDETRYFDIMLPSRNQHLDRGKKAAVSSMLKGVGKDMIACVDADYDYLRQGTTEASQMMLENPYIFHTYAYAIENYQCYAKGLHETCVMVTLNDHRIFDFEHFLEAYSRTIWPLFVWHMLFYIRFRKMSMHLDMAEFDKVIVLPSVRIRDPQWAIDYLAKKVKAKLFQLERHFPKHKTYLPEMETYLRNLGVTETNTYLYIQGHHLFDLVVSPIVQSVCDALRNDRENEIRDRAIHSEQARTEMACYENSLGKVKMMMKKNTFYQFSPEFQKIQADVEKFLSEE</sequence>
<protein>
    <submittedName>
        <fullName evidence="2">DUF4435 domain-containing protein</fullName>
    </submittedName>
</protein>
<dbReference type="InterPro" id="IPR029492">
    <property type="entry name" value="DUF4435"/>
</dbReference>
<accession>A0A4Y8VER8</accession>
<feature type="domain" description="DUF4435" evidence="1">
    <location>
        <begin position="27"/>
        <end position="274"/>
    </location>
</feature>
<dbReference type="GeneID" id="302996045"/>
<evidence type="ECO:0000259" key="1">
    <source>
        <dbReference type="Pfam" id="PF14491"/>
    </source>
</evidence>
<dbReference type="Pfam" id="PF14491">
    <property type="entry name" value="DUF4435"/>
    <property type="match status" value="1"/>
</dbReference>
<evidence type="ECO:0000313" key="2">
    <source>
        <dbReference type="EMBL" id="TFH77823.1"/>
    </source>
</evidence>
<dbReference type="OrthoDB" id="1091676at2"/>
<dbReference type="AlphaFoldDB" id="A0A4Y8VER8"/>
<gene>
    <name evidence="2" type="ORF">EXN75_12230</name>
</gene>